<dbReference type="Gene3D" id="3.40.50.1390">
    <property type="entry name" value="Resolvase, N-terminal catalytic domain"/>
    <property type="match status" value="1"/>
</dbReference>
<feature type="domain" description="Resolvase/invertase-type recombinase catalytic" evidence="3">
    <location>
        <begin position="3"/>
        <end position="139"/>
    </location>
</feature>
<keyword evidence="5" id="KW-1185">Reference proteome</keyword>
<dbReference type="EMBL" id="JASJOT010000071">
    <property type="protein sequence ID" value="MDJ1498949.1"/>
    <property type="molecule type" value="Genomic_DNA"/>
</dbReference>
<proteinExistence type="predicted"/>
<comment type="caution">
    <text evidence="4">The sequence shown here is derived from an EMBL/GenBank/DDBJ whole genome shotgun (WGS) entry which is preliminary data.</text>
</comment>
<evidence type="ECO:0000313" key="4">
    <source>
        <dbReference type="EMBL" id="MDJ1498949.1"/>
    </source>
</evidence>
<dbReference type="SMART" id="SM00857">
    <property type="entry name" value="Resolvase"/>
    <property type="match status" value="1"/>
</dbReference>
<dbReference type="InterPro" id="IPR050639">
    <property type="entry name" value="SSR_resolvase"/>
</dbReference>
<dbReference type="InterPro" id="IPR006119">
    <property type="entry name" value="Resolv_N"/>
</dbReference>
<dbReference type="PROSITE" id="PS51736">
    <property type="entry name" value="RECOMBINASES_3"/>
    <property type="match status" value="1"/>
</dbReference>
<evidence type="ECO:0000259" key="3">
    <source>
        <dbReference type="PROSITE" id="PS51736"/>
    </source>
</evidence>
<evidence type="ECO:0000256" key="1">
    <source>
        <dbReference type="ARBA" id="ARBA00023125"/>
    </source>
</evidence>
<dbReference type="RefSeq" id="WP_314005979.1">
    <property type="nucleotide sequence ID" value="NZ_JASJOT010000071.1"/>
</dbReference>
<keyword evidence="2" id="KW-0233">DNA recombination</keyword>
<evidence type="ECO:0000256" key="2">
    <source>
        <dbReference type="ARBA" id="ARBA00023172"/>
    </source>
</evidence>
<reference evidence="4 5" key="1">
    <citation type="submission" date="2023-05" db="EMBL/GenBank/DDBJ databases">
        <authorList>
            <person name="Zhang X."/>
        </authorList>
    </citation>
    <scope>NUCLEOTIDE SEQUENCE [LARGE SCALE GENOMIC DNA]</scope>
    <source>
        <strain evidence="4 5">DM2B3-1</strain>
    </source>
</reference>
<dbReference type="PANTHER" id="PTHR30461:SF2">
    <property type="entry name" value="SERINE RECOMBINASE PINE-RELATED"/>
    <property type="match status" value="1"/>
</dbReference>
<sequence length="215" mass="24143">MKKAIAYYRVSSDQQGQSGLGIEAQQQSVRAYVTAYQLDLIEELTEVESGKKNKRPILLQALELCRKKKALLVIAKLDRLGRNVAFISSLMEAKVEFVAVDNPHANKLMLHMLAAFAEHEREQISIRTKDALSAAKRRGVMLGENGRKVLSVKNKKAADEFALQMAPLINEIRQNGHLTVRAIMAELNRRQVPTSRGGLVWHLPTVHALLKRMKV</sequence>
<dbReference type="Pfam" id="PF00239">
    <property type="entry name" value="Resolvase"/>
    <property type="match status" value="1"/>
</dbReference>
<accession>A0ABT7CYT9</accession>
<protein>
    <submittedName>
        <fullName evidence="4">Recombinase family protein</fullName>
    </submittedName>
</protein>
<evidence type="ECO:0000313" key="5">
    <source>
        <dbReference type="Proteomes" id="UP001228581"/>
    </source>
</evidence>
<name>A0ABT7CYT9_9BACT</name>
<keyword evidence="1" id="KW-0238">DNA-binding</keyword>
<gene>
    <name evidence="4" type="ORF">QNI19_38845</name>
</gene>
<dbReference type="CDD" id="cd00338">
    <property type="entry name" value="Ser_Recombinase"/>
    <property type="match status" value="1"/>
</dbReference>
<dbReference type="Proteomes" id="UP001228581">
    <property type="component" value="Unassembled WGS sequence"/>
</dbReference>
<dbReference type="SUPFAM" id="SSF53041">
    <property type="entry name" value="Resolvase-like"/>
    <property type="match status" value="1"/>
</dbReference>
<organism evidence="4 5">
    <name type="scientific">Xanthocytophaga flava</name>
    <dbReference type="NCBI Taxonomy" id="3048013"/>
    <lineage>
        <taxon>Bacteria</taxon>
        <taxon>Pseudomonadati</taxon>
        <taxon>Bacteroidota</taxon>
        <taxon>Cytophagia</taxon>
        <taxon>Cytophagales</taxon>
        <taxon>Rhodocytophagaceae</taxon>
        <taxon>Xanthocytophaga</taxon>
    </lineage>
</organism>
<dbReference type="InterPro" id="IPR036162">
    <property type="entry name" value="Resolvase-like_N_sf"/>
</dbReference>
<dbReference type="PANTHER" id="PTHR30461">
    <property type="entry name" value="DNA-INVERTASE FROM LAMBDOID PROPHAGE"/>
    <property type="match status" value="1"/>
</dbReference>